<name>A0A0V0GVZ7_SOLCH</name>
<dbReference type="AlphaFoldDB" id="A0A0V0GVZ7"/>
<reference evidence="1" key="1">
    <citation type="submission" date="2015-12" db="EMBL/GenBank/DDBJ databases">
        <title>Gene expression during late stages of embryo sac development: a critical building block for successful pollen-pistil interactions.</title>
        <authorList>
            <person name="Liu Y."/>
            <person name="Joly V."/>
            <person name="Sabar M."/>
            <person name="Matton D.P."/>
        </authorList>
    </citation>
    <scope>NUCLEOTIDE SEQUENCE</scope>
</reference>
<proteinExistence type="predicted"/>
<organism evidence="1">
    <name type="scientific">Solanum chacoense</name>
    <name type="common">Chaco potato</name>
    <dbReference type="NCBI Taxonomy" id="4108"/>
    <lineage>
        <taxon>Eukaryota</taxon>
        <taxon>Viridiplantae</taxon>
        <taxon>Streptophyta</taxon>
        <taxon>Embryophyta</taxon>
        <taxon>Tracheophyta</taxon>
        <taxon>Spermatophyta</taxon>
        <taxon>Magnoliopsida</taxon>
        <taxon>eudicotyledons</taxon>
        <taxon>Gunneridae</taxon>
        <taxon>Pentapetalae</taxon>
        <taxon>asterids</taxon>
        <taxon>lamiids</taxon>
        <taxon>Solanales</taxon>
        <taxon>Solanaceae</taxon>
        <taxon>Solanoideae</taxon>
        <taxon>Solaneae</taxon>
        <taxon>Solanum</taxon>
    </lineage>
</organism>
<protein>
    <submittedName>
        <fullName evidence="1">Putative ovule protein</fullName>
    </submittedName>
</protein>
<evidence type="ECO:0000313" key="1">
    <source>
        <dbReference type="EMBL" id="JAP12035.1"/>
    </source>
</evidence>
<accession>A0A0V0GVZ7</accession>
<sequence length="81" mass="9561">MTGTLALTCQLVYFYLHSIRECTCPSWAVYEFSKEFIMFWATPPIALRFCVRCSYSFQMVSKPNFGKLIWHNFFSLPTIML</sequence>
<dbReference type="EMBL" id="GEDG01030261">
    <property type="protein sequence ID" value="JAP12035.1"/>
    <property type="molecule type" value="Transcribed_RNA"/>
</dbReference>